<evidence type="ECO:0000313" key="2">
    <source>
        <dbReference type="EMBL" id="CAB4569652.1"/>
    </source>
</evidence>
<feature type="domain" description="Helix-turn-helix" evidence="1">
    <location>
        <begin position="9"/>
        <end position="60"/>
    </location>
</feature>
<organism evidence="2">
    <name type="scientific">freshwater metagenome</name>
    <dbReference type="NCBI Taxonomy" id="449393"/>
    <lineage>
        <taxon>unclassified sequences</taxon>
        <taxon>metagenomes</taxon>
        <taxon>ecological metagenomes</taxon>
    </lineage>
</organism>
<evidence type="ECO:0000259" key="1">
    <source>
        <dbReference type="Pfam" id="PF12728"/>
    </source>
</evidence>
<sequence length="87" mass="9609">MTTFDFARFLSVADVAEILGVSVPNVRSLIESGELASIRVGDAGPIRIDIAELDAFIAHRYEAEQRVLRLRQAEFSNVADFSEGRVI</sequence>
<dbReference type="InterPro" id="IPR009061">
    <property type="entry name" value="DNA-bd_dom_put_sf"/>
</dbReference>
<reference evidence="2" key="1">
    <citation type="submission" date="2020-05" db="EMBL/GenBank/DDBJ databases">
        <authorList>
            <person name="Chiriac C."/>
            <person name="Salcher M."/>
            <person name="Ghai R."/>
            <person name="Kavagutti S V."/>
        </authorList>
    </citation>
    <scope>NUCLEOTIDE SEQUENCE</scope>
</reference>
<dbReference type="NCBIfam" id="TIGR01764">
    <property type="entry name" value="excise"/>
    <property type="match status" value="1"/>
</dbReference>
<dbReference type="InterPro" id="IPR041657">
    <property type="entry name" value="HTH_17"/>
</dbReference>
<name>A0A6J6DZZ3_9ZZZZ</name>
<dbReference type="EMBL" id="CAEZTD010000113">
    <property type="protein sequence ID" value="CAB4569652.1"/>
    <property type="molecule type" value="Genomic_DNA"/>
</dbReference>
<accession>A0A6J6DZZ3</accession>
<gene>
    <name evidence="2" type="ORF">UFOPK1591_01227</name>
</gene>
<dbReference type="SUPFAM" id="SSF46955">
    <property type="entry name" value="Putative DNA-binding domain"/>
    <property type="match status" value="1"/>
</dbReference>
<dbReference type="Pfam" id="PF12728">
    <property type="entry name" value="HTH_17"/>
    <property type="match status" value="1"/>
</dbReference>
<dbReference type="InterPro" id="IPR010093">
    <property type="entry name" value="SinI_DNA-bd"/>
</dbReference>
<proteinExistence type="predicted"/>
<dbReference type="GO" id="GO:0003677">
    <property type="term" value="F:DNA binding"/>
    <property type="evidence" value="ECO:0007669"/>
    <property type="project" value="InterPro"/>
</dbReference>
<dbReference type="AlphaFoldDB" id="A0A6J6DZZ3"/>
<protein>
    <submittedName>
        <fullName evidence="2">Unannotated protein</fullName>
    </submittedName>
</protein>